<proteinExistence type="predicted"/>
<feature type="domain" description="GerMN" evidence="2">
    <location>
        <begin position="65"/>
        <end position="149"/>
    </location>
</feature>
<dbReference type="SMART" id="SM00909">
    <property type="entry name" value="Germane"/>
    <property type="match status" value="2"/>
</dbReference>
<dbReference type="InterPro" id="IPR019606">
    <property type="entry name" value="GerMN"/>
</dbReference>
<dbReference type="EMBL" id="SMCQ01000004">
    <property type="protein sequence ID" value="TCW01200.1"/>
    <property type="molecule type" value="Genomic_DNA"/>
</dbReference>
<sequence length="294" mass="34022">MKRRIGVISILIICLTFVSYIYLKDESIEENQDVYLKTVVFKDSDNDLIPITVNFHSEVELEQDVRNRIELMKSDEFLNYGLYPVLSHDLQVESVDLKDKVLTINFNDQLYANKDAMDIIETLTYTMTDYEDVDELKLQINGKDVSYLPNSTIPLSSLHHDLGLNNFEETSSLLHETIPVMVYNQKTIEQFSYYVPTTFRIDENESLKSQVQTILSYVQSKIHLLDAQMKDGILTIDLDSNILLDNERIDQSLEDLIVLSLSSLKNVKDVEIKINGEDVRTKQSSQIEYNYIKI</sequence>
<accession>A0A4R3Z8K0</accession>
<feature type="domain" description="GerMN" evidence="2">
    <location>
        <begin position="205"/>
        <end position="283"/>
    </location>
</feature>
<dbReference type="Proteomes" id="UP000295515">
    <property type="component" value="Unassembled WGS sequence"/>
</dbReference>
<name>A0A4R3Z8K0_9FIRM</name>
<keyword evidence="1" id="KW-0472">Membrane</keyword>
<evidence type="ECO:0000313" key="3">
    <source>
        <dbReference type="EMBL" id="TCW01200.1"/>
    </source>
</evidence>
<organism evidence="3 4">
    <name type="scientific">Longibaculum muris</name>
    <dbReference type="NCBI Taxonomy" id="1796628"/>
    <lineage>
        <taxon>Bacteria</taxon>
        <taxon>Bacillati</taxon>
        <taxon>Bacillota</taxon>
        <taxon>Erysipelotrichia</taxon>
        <taxon>Erysipelotrichales</taxon>
        <taxon>Coprobacillaceae</taxon>
        <taxon>Longibaculum</taxon>
    </lineage>
</organism>
<keyword evidence="4" id="KW-1185">Reference proteome</keyword>
<gene>
    <name evidence="3" type="ORF">EDD60_10417</name>
</gene>
<dbReference type="Pfam" id="PF10646">
    <property type="entry name" value="Germane"/>
    <property type="match status" value="2"/>
</dbReference>
<reference evidence="3 4" key="1">
    <citation type="submission" date="2019-03" db="EMBL/GenBank/DDBJ databases">
        <title>Genomic Encyclopedia of Type Strains, Phase IV (KMG-IV): sequencing the most valuable type-strain genomes for metagenomic binning, comparative biology and taxonomic classification.</title>
        <authorList>
            <person name="Goeker M."/>
        </authorList>
    </citation>
    <scope>NUCLEOTIDE SEQUENCE [LARGE SCALE GENOMIC DNA]</scope>
    <source>
        <strain evidence="3 4">DSM 29487</strain>
    </source>
</reference>
<evidence type="ECO:0000313" key="4">
    <source>
        <dbReference type="Proteomes" id="UP000295515"/>
    </source>
</evidence>
<comment type="caution">
    <text evidence="3">The sequence shown here is derived from an EMBL/GenBank/DDBJ whole genome shotgun (WGS) entry which is preliminary data.</text>
</comment>
<dbReference type="AlphaFoldDB" id="A0A4R3Z8K0"/>
<evidence type="ECO:0000259" key="2">
    <source>
        <dbReference type="SMART" id="SM00909"/>
    </source>
</evidence>
<protein>
    <submittedName>
        <fullName evidence="3">Spore germination protein GerM</fullName>
    </submittedName>
</protein>
<keyword evidence="1" id="KW-1133">Transmembrane helix</keyword>
<keyword evidence="1" id="KW-0812">Transmembrane</keyword>
<feature type="transmembrane region" description="Helical" evidence="1">
    <location>
        <begin position="5"/>
        <end position="23"/>
    </location>
</feature>
<evidence type="ECO:0000256" key="1">
    <source>
        <dbReference type="SAM" id="Phobius"/>
    </source>
</evidence>
<dbReference type="RefSeq" id="WP_066449598.1">
    <property type="nucleotide sequence ID" value="NZ_CAUWFI010000001.1"/>
</dbReference>
<dbReference type="GeneID" id="98914712"/>